<evidence type="ECO:0000259" key="2">
    <source>
        <dbReference type="Pfam" id="PF16020"/>
    </source>
</evidence>
<dbReference type="PANTHER" id="PTHR22133:SF2">
    <property type="entry name" value="AT01821P-RELATED"/>
    <property type="match status" value="1"/>
</dbReference>
<keyword evidence="4" id="KW-1185">Reference proteome</keyword>
<reference evidence="4" key="1">
    <citation type="submission" date="2011-05" db="EMBL/GenBank/DDBJ databases">
        <authorList>
            <person name="Richards S.R."/>
            <person name="Qu J."/>
            <person name="Jiang H."/>
            <person name="Jhangiani S.N."/>
            <person name="Agravi P."/>
            <person name="Goodspeed R."/>
            <person name="Gross S."/>
            <person name="Mandapat C."/>
            <person name="Jackson L."/>
            <person name="Mathew T."/>
            <person name="Pu L."/>
            <person name="Thornton R."/>
            <person name="Saada N."/>
            <person name="Wilczek-Boney K.B."/>
            <person name="Lee S."/>
            <person name="Kovar C."/>
            <person name="Wu Y."/>
            <person name="Scherer S.E."/>
            <person name="Worley K.C."/>
            <person name="Muzny D.M."/>
            <person name="Gibbs R."/>
        </authorList>
    </citation>
    <scope>NUCLEOTIDE SEQUENCE</scope>
    <source>
        <strain evidence="4">Brora</strain>
    </source>
</reference>
<feature type="domain" description="Deltamethrin resistance protein prag01" evidence="2">
    <location>
        <begin position="34"/>
        <end position="84"/>
    </location>
</feature>
<dbReference type="Pfam" id="PF16020">
    <property type="entry name" value="Deltameth_res"/>
    <property type="match status" value="1"/>
</dbReference>
<keyword evidence="1" id="KW-1133">Transmembrane helix</keyword>
<sequence>MQTRILQRALPLIRRAPSRSTSYEVKDYKPTTMDDLPIPSGSWEKANNAKQMYNNILLGVATVFFAGSIVVGRQTGVLNFQTGPAWKNEK</sequence>
<evidence type="ECO:0000313" key="3">
    <source>
        <dbReference type="EnsemblMetazoa" id="SMAR014576-PA"/>
    </source>
</evidence>
<evidence type="ECO:0000313" key="4">
    <source>
        <dbReference type="Proteomes" id="UP000014500"/>
    </source>
</evidence>
<evidence type="ECO:0000256" key="1">
    <source>
        <dbReference type="SAM" id="Phobius"/>
    </source>
</evidence>
<organism evidence="3 4">
    <name type="scientific">Strigamia maritima</name>
    <name type="common">European centipede</name>
    <name type="synonym">Geophilus maritimus</name>
    <dbReference type="NCBI Taxonomy" id="126957"/>
    <lineage>
        <taxon>Eukaryota</taxon>
        <taxon>Metazoa</taxon>
        <taxon>Ecdysozoa</taxon>
        <taxon>Arthropoda</taxon>
        <taxon>Myriapoda</taxon>
        <taxon>Chilopoda</taxon>
        <taxon>Pleurostigmophora</taxon>
        <taxon>Geophilomorpha</taxon>
        <taxon>Linotaeniidae</taxon>
        <taxon>Strigamia</taxon>
    </lineage>
</organism>
<name>T1JL46_STRMM</name>
<feature type="transmembrane region" description="Helical" evidence="1">
    <location>
        <begin position="52"/>
        <end position="71"/>
    </location>
</feature>
<dbReference type="EMBL" id="JH431752">
    <property type="status" value="NOT_ANNOTATED_CDS"/>
    <property type="molecule type" value="Genomic_DNA"/>
</dbReference>
<proteinExistence type="predicted"/>
<reference evidence="3" key="2">
    <citation type="submission" date="2015-02" db="UniProtKB">
        <authorList>
            <consortium name="EnsemblMetazoa"/>
        </authorList>
    </citation>
    <scope>IDENTIFICATION</scope>
</reference>
<keyword evidence="1" id="KW-0472">Membrane</keyword>
<dbReference type="AlphaFoldDB" id="T1JL46"/>
<dbReference type="OMA" id="ANNAKQM"/>
<keyword evidence="1" id="KW-0812">Transmembrane</keyword>
<dbReference type="EnsemblMetazoa" id="SMAR014576-RA">
    <property type="protein sequence ID" value="SMAR014576-PA"/>
    <property type="gene ID" value="SMAR014576"/>
</dbReference>
<protein>
    <recommendedName>
        <fullName evidence="2">Deltamethrin resistance protein prag01 domain-containing protein</fullName>
    </recommendedName>
</protein>
<dbReference type="InterPro" id="IPR031973">
    <property type="entry name" value="Deltameth_res_prag01"/>
</dbReference>
<dbReference type="Proteomes" id="UP000014500">
    <property type="component" value="Unassembled WGS sequence"/>
</dbReference>
<accession>T1JL46</accession>
<dbReference type="PhylomeDB" id="T1JL46"/>
<dbReference type="PANTHER" id="PTHR22133">
    <property type="entry name" value="AT01821P-RELATED"/>
    <property type="match status" value="1"/>
</dbReference>
<dbReference type="HOGENOM" id="CLU_174240_0_0_1"/>